<keyword evidence="12" id="KW-1185">Reference proteome</keyword>
<proteinExistence type="predicted"/>
<dbReference type="PANTHER" id="PTHR47371:SF3">
    <property type="entry name" value="PHOSPHOGLYCEROL TRANSFERASE I"/>
    <property type="match status" value="1"/>
</dbReference>
<feature type="binding site" evidence="8">
    <location>
        <position position="495"/>
    </location>
    <ligand>
        <name>Mn(2+)</name>
        <dbReference type="ChEBI" id="CHEBI:29035"/>
    </ligand>
</feature>
<feature type="transmembrane region" description="Helical" evidence="9">
    <location>
        <begin position="176"/>
        <end position="197"/>
    </location>
</feature>
<dbReference type="AlphaFoldDB" id="A0A917DBX9"/>
<feature type="active site" evidence="6">
    <location>
        <position position="326"/>
    </location>
</feature>
<dbReference type="GO" id="GO:0046872">
    <property type="term" value="F:metal ion binding"/>
    <property type="evidence" value="ECO:0007669"/>
    <property type="project" value="UniProtKB-KW"/>
</dbReference>
<gene>
    <name evidence="11" type="ORF">GCM10011343_13000</name>
</gene>
<keyword evidence="3 9" id="KW-0812">Transmembrane</keyword>
<keyword evidence="2" id="KW-1003">Cell membrane</keyword>
<dbReference type="PIRSF" id="PIRSF005091">
    <property type="entry name" value="Mmb_sulf_HI1246"/>
    <property type="match status" value="1"/>
</dbReference>
<name>A0A917DBX9_9FLAO</name>
<comment type="caution">
    <text evidence="11">The sequence shown here is derived from an EMBL/GenBank/DDBJ whole genome shotgun (WGS) entry which is preliminary data.</text>
</comment>
<dbReference type="CDD" id="cd16015">
    <property type="entry name" value="LTA_synthase"/>
    <property type="match status" value="1"/>
</dbReference>
<keyword evidence="4 9" id="KW-1133">Transmembrane helix</keyword>
<dbReference type="SUPFAM" id="SSF53649">
    <property type="entry name" value="Alkaline phosphatase-like"/>
    <property type="match status" value="1"/>
</dbReference>
<evidence type="ECO:0000259" key="10">
    <source>
        <dbReference type="Pfam" id="PF00884"/>
    </source>
</evidence>
<evidence type="ECO:0000313" key="11">
    <source>
        <dbReference type="EMBL" id="GGD24211.1"/>
    </source>
</evidence>
<organism evidence="11 12">
    <name type="scientific">Flavobacterium orientale</name>
    <dbReference type="NCBI Taxonomy" id="1756020"/>
    <lineage>
        <taxon>Bacteria</taxon>
        <taxon>Pseudomonadati</taxon>
        <taxon>Bacteroidota</taxon>
        <taxon>Flavobacteriia</taxon>
        <taxon>Flavobacteriales</taxon>
        <taxon>Flavobacteriaceae</taxon>
        <taxon>Flavobacterium</taxon>
    </lineage>
</organism>
<keyword evidence="5 9" id="KW-0472">Membrane</keyword>
<feature type="domain" description="Sulfatase N-terminal" evidence="10">
    <location>
        <begin position="272"/>
        <end position="548"/>
    </location>
</feature>
<feature type="binding site" evidence="8">
    <location>
        <position position="280"/>
    </location>
    <ligand>
        <name>Mn(2+)</name>
        <dbReference type="ChEBI" id="CHEBI:29035"/>
    </ligand>
</feature>
<dbReference type="Proteomes" id="UP000625735">
    <property type="component" value="Unassembled WGS sequence"/>
</dbReference>
<dbReference type="Pfam" id="PF00884">
    <property type="entry name" value="Sulfatase"/>
    <property type="match status" value="1"/>
</dbReference>
<evidence type="ECO:0000256" key="8">
    <source>
        <dbReference type="PIRSR" id="PIRSR005091-3"/>
    </source>
</evidence>
<evidence type="ECO:0000256" key="5">
    <source>
        <dbReference type="ARBA" id="ARBA00023136"/>
    </source>
</evidence>
<dbReference type="InterPro" id="IPR050448">
    <property type="entry name" value="OpgB/LTA_synthase_biosynth"/>
</dbReference>
<evidence type="ECO:0000313" key="12">
    <source>
        <dbReference type="Proteomes" id="UP000625735"/>
    </source>
</evidence>
<feature type="transmembrane region" description="Helical" evidence="9">
    <location>
        <begin position="12"/>
        <end position="31"/>
    </location>
</feature>
<evidence type="ECO:0000256" key="9">
    <source>
        <dbReference type="SAM" id="Phobius"/>
    </source>
</evidence>
<sequence>MKAFFRLAEYKVLLYRLLLAYVFYFISRLLFLCYNNEVLQVTSVVDFFSIYYHGLAFDTTAILYVNSLFVLLSVLPFWVNTRQGYQKMLFYVYFITNLLAYATNFIDLIYYKYTYARTTISAWELVQNESNKGSMLFRFLVTYWHVFLLFIVCAVLWIYLYKKVGIKHIIYPKGKIIYGSTSIVALLVISTLMVGGIRGDFKKSTRPINLVDANRHVTRMEQADLVLNTPFAILRTLRVKTFIKVPYEIEDQVIDSLFHPVKHYTTNPKTTPNIVLIITESFGREYIGAFNKDSGIKNHVSYTPFIDSLASKSLIFPNAFANGSKSIHGMSSVLAGIPSFKDAFTSSPYSKQNIESLVSILKDQGYDTSFFHGAPNGSMGFLGFGNILGFDHYYGMTEFNDASQFDGSWGIWDEPFFQFMNQTLSEKTKPFFSTLFTLSSHEPYLLPEHLEGKFPKGNVPIHQCVGYTDYAFKKFFEAAKKEAWFNNTIFIITADHCNQVYYEDYYKIVNRLAVPILIYTPDEKYKGVDKHLSQQIDIFPTILDMIGYDKPFRSWGRSLLDTTTTEPYVINYNGQNYQFQQGNYICVFDGKKAIGFYDIKDKGLQTNLISKRNKEMDRVELGCKAFLKDYFDKIIDKQLGSR</sequence>
<evidence type="ECO:0000256" key="3">
    <source>
        <dbReference type="ARBA" id="ARBA00022692"/>
    </source>
</evidence>
<accession>A0A917DBX9</accession>
<evidence type="ECO:0000256" key="4">
    <source>
        <dbReference type="ARBA" id="ARBA00022989"/>
    </source>
</evidence>
<feature type="transmembrane region" description="Helical" evidence="9">
    <location>
        <begin position="90"/>
        <end position="111"/>
    </location>
</feature>
<dbReference type="RefSeq" id="WP_188361738.1">
    <property type="nucleotide sequence ID" value="NZ_BMFG01000004.1"/>
</dbReference>
<keyword evidence="7" id="KW-0464">Manganese</keyword>
<feature type="binding site" evidence="8">
    <location>
        <position position="496"/>
    </location>
    <ligand>
        <name>Mn(2+)</name>
        <dbReference type="ChEBI" id="CHEBI:29035"/>
    </ligand>
</feature>
<dbReference type="Gene3D" id="3.30.1120.80">
    <property type="match status" value="1"/>
</dbReference>
<evidence type="ECO:0000256" key="7">
    <source>
        <dbReference type="PIRSR" id="PIRSR005091-2"/>
    </source>
</evidence>
<dbReference type="PANTHER" id="PTHR47371">
    <property type="entry name" value="LIPOTEICHOIC ACID SYNTHASE"/>
    <property type="match status" value="1"/>
</dbReference>
<evidence type="ECO:0000256" key="6">
    <source>
        <dbReference type="PIRSR" id="PIRSR005091-1"/>
    </source>
</evidence>
<dbReference type="InterPro" id="IPR012160">
    <property type="entry name" value="LtaS-like"/>
</dbReference>
<evidence type="ECO:0000256" key="2">
    <source>
        <dbReference type="ARBA" id="ARBA00022475"/>
    </source>
</evidence>
<feature type="transmembrane region" description="Helical" evidence="9">
    <location>
        <begin position="141"/>
        <end position="160"/>
    </location>
</feature>
<dbReference type="InterPro" id="IPR017850">
    <property type="entry name" value="Alkaline_phosphatase_core_sf"/>
</dbReference>
<reference evidence="11" key="2">
    <citation type="submission" date="2020-09" db="EMBL/GenBank/DDBJ databases">
        <authorList>
            <person name="Sun Q."/>
            <person name="Zhou Y."/>
        </authorList>
    </citation>
    <scope>NUCLEOTIDE SEQUENCE</scope>
    <source>
        <strain evidence="11">CGMCC 1.12506</strain>
    </source>
</reference>
<protein>
    <submittedName>
        <fullName evidence="11">Sulfatase</fullName>
    </submittedName>
</protein>
<feature type="transmembrane region" description="Helical" evidence="9">
    <location>
        <begin position="51"/>
        <end position="78"/>
    </location>
</feature>
<dbReference type="Gene3D" id="3.40.720.10">
    <property type="entry name" value="Alkaline Phosphatase, subunit A"/>
    <property type="match status" value="1"/>
</dbReference>
<dbReference type="GO" id="GO:0005886">
    <property type="term" value="C:plasma membrane"/>
    <property type="evidence" value="ECO:0007669"/>
    <property type="project" value="UniProtKB-SubCell"/>
</dbReference>
<keyword evidence="7" id="KW-0479">Metal-binding</keyword>
<feature type="binding site" evidence="7">
    <location>
        <position position="441"/>
    </location>
    <ligand>
        <name>substrate</name>
    </ligand>
</feature>
<dbReference type="EMBL" id="BMFG01000004">
    <property type="protein sequence ID" value="GGD24211.1"/>
    <property type="molecule type" value="Genomic_DNA"/>
</dbReference>
<evidence type="ECO:0000256" key="1">
    <source>
        <dbReference type="ARBA" id="ARBA00004651"/>
    </source>
</evidence>
<reference evidence="11" key="1">
    <citation type="journal article" date="2014" name="Int. J. Syst. Evol. Microbiol.">
        <title>Complete genome sequence of Corynebacterium casei LMG S-19264T (=DSM 44701T), isolated from a smear-ripened cheese.</title>
        <authorList>
            <consortium name="US DOE Joint Genome Institute (JGI-PGF)"/>
            <person name="Walter F."/>
            <person name="Albersmeier A."/>
            <person name="Kalinowski J."/>
            <person name="Ruckert C."/>
        </authorList>
    </citation>
    <scope>NUCLEOTIDE SEQUENCE</scope>
    <source>
        <strain evidence="11">CGMCC 1.12506</strain>
    </source>
</reference>
<dbReference type="InterPro" id="IPR000917">
    <property type="entry name" value="Sulfatase_N"/>
</dbReference>
<comment type="subcellular location">
    <subcellularLocation>
        <location evidence="1">Cell membrane</location>
        <topology evidence="1">Multi-pass membrane protein</topology>
    </subcellularLocation>
</comment>